<proteinExistence type="inferred from homology"/>
<evidence type="ECO:0000256" key="6">
    <source>
        <dbReference type="PIRSR" id="PIRSR602678-1"/>
    </source>
</evidence>
<feature type="binding site" evidence="6">
    <location>
        <position position="106"/>
    </location>
    <ligand>
        <name>a divalent metal cation</name>
        <dbReference type="ChEBI" id="CHEBI:60240"/>
        <label>1</label>
    </ligand>
</feature>
<evidence type="ECO:0000313" key="8">
    <source>
        <dbReference type="Proteomes" id="UP000094828"/>
    </source>
</evidence>
<dbReference type="FunFam" id="3.40.1390.30:FF:000001">
    <property type="entry name" value="GTP cyclohydrolase 1 type 2"/>
    <property type="match status" value="1"/>
</dbReference>
<dbReference type="OrthoDB" id="9792792at2"/>
<dbReference type="EMBL" id="LYDR01000154">
    <property type="protein sequence ID" value="ODA28322.1"/>
    <property type="molecule type" value="Genomic_DNA"/>
</dbReference>
<dbReference type="PANTHER" id="PTHR13799">
    <property type="entry name" value="NGG1 INTERACTING FACTOR 3"/>
    <property type="match status" value="1"/>
</dbReference>
<dbReference type="PIRSF" id="PIRSF037489">
    <property type="entry name" value="UCP037489_NIF3_YqfO"/>
    <property type="match status" value="1"/>
</dbReference>
<dbReference type="InterPro" id="IPR002678">
    <property type="entry name" value="DUF34/NIF3"/>
</dbReference>
<evidence type="ECO:0000313" key="7">
    <source>
        <dbReference type="EMBL" id="ODA28322.1"/>
    </source>
</evidence>
<accession>A0A1C3E4Y8</accession>
<evidence type="ECO:0000256" key="3">
    <source>
        <dbReference type="ARBA" id="ARBA00022112"/>
    </source>
</evidence>
<dbReference type="GO" id="GO:0005737">
    <property type="term" value="C:cytoplasm"/>
    <property type="evidence" value="ECO:0007669"/>
    <property type="project" value="TreeGrafter"/>
</dbReference>
<dbReference type="Gene3D" id="3.40.1390.30">
    <property type="entry name" value="NIF3 (NGG1p interacting factor 3)-like"/>
    <property type="match status" value="2"/>
</dbReference>
<evidence type="ECO:0000256" key="1">
    <source>
        <dbReference type="ARBA" id="ARBA00006964"/>
    </source>
</evidence>
<dbReference type="PANTHER" id="PTHR13799:SF14">
    <property type="entry name" value="GTP CYCLOHYDROLASE 1 TYPE 2 HOMOLOG"/>
    <property type="match status" value="1"/>
</dbReference>
<evidence type="ECO:0000256" key="5">
    <source>
        <dbReference type="PIRNR" id="PIRNR037489"/>
    </source>
</evidence>
<organism evidence="7 8">
    <name type="scientific">Planctopirus hydrillae</name>
    <dbReference type="NCBI Taxonomy" id="1841610"/>
    <lineage>
        <taxon>Bacteria</taxon>
        <taxon>Pseudomonadati</taxon>
        <taxon>Planctomycetota</taxon>
        <taxon>Planctomycetia</taxon>
        <taxon>Planctomycetales</taxon>
        <taxon>Planctomycetaceae</taxon>
        <taxon>Planctopirus</taxon>
    </lineage>
</organism>
<dbReference type="InterPro" id="IPR015867">
    <property type="entry name" value="N-reg_PII/ATP_PRibTrfase_C"/>
</dbReference>
<feature type="binding site" evidence="6">
    <location>
        <position position="68"/>
    </location>
    <ligand>
        <name>a divalent metal cation</name>
        <dbReference type="ChEBI" id="CHEBI:60240"/>
        <label>1</label>
    </ligand>
</feature>
<comment type="caution">
    <text evidence="7">The sequence shown here is derived from an EMBL/GenBank/DDBJ whole genome shotgun (WGS) entry which is preliminary data.</text>
</comment>
<dbReference type="AlphaFoldDB" id="A0A1C3E4Y8"/>
<gene>
    <name evidence="7" type="ORF">A6X21_01275</name>
</gene>
<dbReference type="SUPFAM" id="SSF102705">
    <property type="entry name" value="NIF3 (NGG1p interacting factor 3)-like"/>
    <property type="match status" value="1"/>
</dbReference>
<dbReference type="NCBIfam" id="TIGR00486">
    <property type="entry name" value="YbgI_SA1388"/>
    <property type="match status" value="1"/>
</dbReference>
<comment type="subunit">
    <text evidence="2">Homohexamer.</text>
</comment>
<feature type="binding site" evidence="6">
    <location>
        <position position="336"/>
    </location>
    <ligand>
        <name>a divalent metal cation</name>
        <dbReference type="ChEBI" id="CHEBI:60240"/>
        <label>1</label>
    </ligand>
</feature>
<dbReference type="GO" id="GO:0046872">
    <property type="term" value="F:metal ion binding"/>
    <property type="evidence" value="ECO:0007669"/>
    <property type="project" value="UniProtKB-UniRule"/>
</dbReference>
<dbReference type="InterPro" id="IPR017221">
    <property type="entry name" value="DUF34/NIF3_bac"/>
</dbReference>
<dbReference type="Gene3D" id="3.30.70.120">
    <property type="match status" value="1"/>
</dbReference>
<keyword evidence="8" id="KW-1185">Reference proteome</keyword>
<feature type="binding site" evidence="6">
    <location>
        <position position="332"/>
    </location>
    <ligand>
        <name>a divalent metal cation</name>
        <dbReference type="ChEBI" id="CHEBI:60240"/>
        <label>1</label>
    </ligand>
</feature>
<evidence type="ECO:0000256" key="2">
    <source>
        <dbReference type="ARBA" id="ARBA00011643"/>
    </source>
</evidence>
<comment type="similarity">
    <text evidence="1 5">Belongs to the GTP cyclohydrolase I type 2/NIF3 family.</text>
</comment>
<dbReference type="Pfam" id="PF01784">
    <property type="entry name" value="DUF34_NIF3"/>
    <property type="match status" value="1"/>
</dbReference>
<dbReference type="InterPro" id="IPR036069">
    <property type="entry name" value="DUF34/NIF3_sf"/>
</dbReference>
<dbReference type="RefSeq" id="WP_068852751.1">
    <property type="nucleotide sequence ID" value="NZ_LYDR01000154.1"/>
</dbReference>
<evidence type="ECO:0000256" key="4">
    <source>
        <dbReference type="ARBA" id="ARBA00022723"/>
    </source>
</evidence>
<protein>
    <recommendedName>
        <fullName evidence="3 5">GTP cyclohydrolase 1 type 2 homolog</fullName>
    </recommendedName>
</protein>
<dbReference type="Proteomes" id="UP000094828">
    <property type="component" value="Unassembled WGS sequence"/>
</dbReference>
<keyword evidence="4 5" id="KW-0479">Metal-binding</keyword>
<reference evidence="7 8" key="1">
    <citation type="submission" date="2016-05" db="EMBL/GenBank/DDBJ databases">
        <title>Genomic and physiological characterization of Planctopirus sp. isolated from fresh water lake.</title>
        <authorList>
            <person name="Subhash Y."/>
            <person name="Ramana C."/>
        </authorList>
    </citation>
    <scope>NUCLEOTIDE SEQUENCE [LARGE SCALE GENOMIC DNA]</scope>
    <source>
        <strain evidence="7 8">JC280</strain>
    </source>
</reference>
<feature type="binding site" evidence="6">
    <location>
        <position position="67"/>
    </location>
    <ligand>
        <name>a divalent metal cation</name>
        <dbReference type="ChEBI" id="CHEBI:60240"/>
        <label>1</label>
    </ligand>
</feature>
<name>A0A1C3E4Y8_9PLAN</name>
<dbReference type="STRING" id="1841610.A6X21_01275"/>
<sequence>MSVPTVRHVTEVLEQIASPYLAASWDNTGLLLGSPGMDAGRILTCLTLTSDVAQEAVETNAQLIVTHHPVLFKPVQKLTTQSVEGAILWKLARAGISVYSPHTAWDDAPTGINQQLAERLGLHAIQPLRVKPLSAALKIVTFVPENSLEIVAEAIWQAGAGTIGEYSRCSFFHAGTGTFQGSAATNPTVGTAGVFERAPEFRLEILCPKNRLETALKALRAAHPYEEPAIDVIPLEPSSGSWGSGRRGVLHQPETLKAFAERCRDVLQSGHVMVVGDGERLVTTVAIACGAAGEYLSDARRAGCDVFLTGETRFHTALEAREHHTGLVLAGHFATERFAMEALANRLQQEFPEANVSASQVEQDPIWFC</sequence>